<sequence>MLGIQKSLETTPSAQMRPLVWFLANRGDEWRVYGCVPDRNRIRVIDLWHGCLLRHDSALQLLIIIDLICDWARDIFAEQVMSSLRKRSRSGYSVPASQDSLEEVAFIQPGLVHDHRGSGTPTISARIPEESQSIEVQSEVTIKIESTEVLMDEVTSTHGDMQATEGLLSPVAADEHPDNSAERSPSISHQLEGSAMMETTDATAEAGACKNTPASESLIPTTVPHRLSETSAEPTQNIGRSGTFEKEPTGTPVIGVCPSAGIWAGEAPVPTVSTEPLPESHLKPTLHANRIGRDSWPMHVERSAKDVELQFRSISLPESCLGLIYLLKELGWNNTEHGVKEFLPIFNRHDPLVVDSRCLNRLWDIWRGSSQVDPDGVQPRYACLVWRARFDYNRWILIHELSCITASEVAIKALTMIGYF</sequence>
<evidence type="ECO:0000313" key="3">
    <source>
        <dbReference type="Proteomes" id="UP001610446"/>
    </source>
</evidence>
<comment type="caution">
    <text evidence="2">The sequence shown here is derived from an EMBL/GenBank/DDBJ whole genome shotgun (WGS) entry which is preliminary data.</text>
</comment>
<evidence type="ECO:0000256" key="1">
    <source>
        <dbReference type="SAM" id="MobiDB-lite"/>
    </source>
</evidence>
<feature type="compositionally biased region" description="Polar residues" evidence="1">
    <location>
        <begin position="229"/>
        <end position="240"/>
    </location>
</feature>
<proteinExistence type="predicted"/>
<evidence type="ECO:0000313" key="2">
    <source>
        <dbReference type="EMBL" id="KAL2850723.1"/>
    </source>
</evidence>
<protein>
    <submittedName>
        <fullName evidence="2">Uncharacterized protein</fullName>
    </submittedName>
</protein>
<gene>
    <name evidence="2" type="ORF">BJY01DRAFT_125745</name>
</gene>
<dbReference type="Proteomes" id="UP001610446">
    <property type="component" value="Unassembled WGS sequence"/>
</dbReference>
<organism evidence="2 3">
    <name type="scientific">Aspergillus pseudoustus</name>
    <dbReference type="NCBI Taxonomy" id="1810923"/>
    <lineage>
        <taxon>Eukaryota</taxon>
        <taxon>Fungi</taxon>
        <taxon>Dikarya</taxon>
        <taxon>Ascomycota</taxon>
        <taxon>Pezizomycotina</taxon>
        <taxon>Eurotiomycetes</taxon>
        <taxon>Eurotiomycetidae</taxon>
        <taxon>Eurotiales</taxon>
        <taxon>Aspergillaceae</taxon>
        <taxon>Aspergillus</taxon>
        <taxon>Aspergillus subgen. Nidulantes</taxon>
    </lineage>
</organism>
<keyword evidence="3" id="KW-1185">Reference proteome</keyword>
<name>A0ABR4KHP5_9EURO</name>
<accession>A0ABR4KHP5</accession>
<feature type="region of interest" description="Disordered" evidence="1">
    <location>
        <begin position="226"/>
        <end position="251"/>
    </location>
</feature>
<reference evidence="2 3" key="1">
    <citation type="submission" date="2024-07" db="EMBL/GenBank/DDBJ databases">
        <title>Section-level genome sequencing and comparative genomics of Aspergillus sections Usti and Cavernicolus.</title>
        <authorList>
            <consortium name="Lawrence Berkeley National Laboratory"/>
            <person name="Nybo J.L."/>
            <person name="Vesth T.C."/>
            <person name="Theobald S."/>
            <person name="Frisvad J.C."/>
            <person name="Larsen T.O."/>
            <person name="Kjaerboelling I."/>
            <person name="Rothschild-Mancinelli K."/>
            <person name="Lyhne E.K."/>
            <person name="Kogle M.E."/>
            <person name="Barry K."/>
            <person name="Clum A."/>
            <person name="Na H."/>
            <person name="Ledsgaard L."/>
            <person name="Lin J."/>
            <person name="Lipzen A."/>
            <person name="Kuo A."/>
            <person name="Riley R."/>
            <person name="Mondo S."/>
            <person name="Labutti K."/>
            <person name="Haridas S."/>
            <person name="Pangalinan J."/>
            <person name="Salamov A.A."/>
            <person name="Simmons B.A."/>
            <person name="Magnuson J.K."/>
            <person name="Chen J."/>
            <person name="Drula E."/>
            <person name="Henrissat B."/>
            <person name="Wiebenga A."/>
            <person name="Lubbers R.J."/>
            <person name="Gomes A.C."/>
            <person name="Makela M.R."/>
            <person name="Stajich J."/>
            <person name="Grigoriev I.V."/>
            <person name="Mortensen U.H."/>
            <person name="De Vries R.P."/>
            <person name="Baker S.E."/>
            <person name="Andersen M.R."/>
        </authorList>
    </citation>
    <scope>NUCLEOTIDE SEQUENCE [LARGE SCALE GENOMIC DNA]</scope>
    <source>
        <strain evidence="2 3">CBS 123904</strain>
    </source>
</reference>
<dbReference type="EMBL" id="JBFXLU010000034">
    <property type="protein sequence ID" value="KAL2850723.1"/>
    <property type="molecule type" value="Genomic_DNA"/>
</dbReference>